<dbReference type="GO" id="GO:0050897">
    <property type="term" value="F:cobalt ion binding"/>
    <property type="evidence" value="ECO:0007669"/>
    <property type="project" value="TreeGrafter"/>
</dbReference>
<name>A0A2J6RWG7_HYAVF</name>
<feature type="transmembrane region" description="Helical" evidence="5">
    <location>
        <begin position="353"/>
        <end position="374"/>
    </location>
</feature>
<sequence>MRGLCDLRIISAPLDIPSNENKHIHLELFKHYEFPTGFLTERLRSVGHSFGSGTRADVKYSWFHFLCKNITFDANGQLKIQNPNRKPNTNQLSQADHTWHRSGFMLCSRLNPASQKKEVTLICLGAHSWIQRPFHDFLDWECLLDEPLALFHIIFEELYLQLDEATRRLGEVFGSMETVSLFQTSFGDNLLSETVSDWSFPLQNVLSHATLGSIAGRMDFAGLHNVSKHITHLREGADAALLTLNRLIKHVERSTKNSTSETASEQTRDSLEHCQTLFQSTKLRLLSLESRMVNVINLSFHLVTQQDSKSMKTIAFLTLVFLPASTVASIFGSQFFNLSLDQDGVPQFTFSHWFWIMWVIVIPITAILVAIWRWPEAMASDPKQEKRSSWRIIWHLFLGEINPQLAWKEEI</sequence>
<dbReference type="GO" id="GO:0005886">
    <property type="term" value="C:plasma membrane"/>
    <property type="evidence" value="ECO:0007669"/>
    <property type="project" value="UniProtKB-SubCell"/>
</dbReference>
<dbReference type="SUPFAM" id="SSF144083">
    <property type="entry name" value="Magnesium transport protein CorA, transmembrane region"/>
    <property type="match status" value="1"/>
</dbReference>
<evidence type="ECO:0000256" key="2">
    <source>
        <dbReference type="ARBA" id="ARBA00022692"/>
    </source>
</evidence>
<keyword evidence="2 5" id="KW-0812">Transmembrane</keyword>
<dbReference type="AlphaFoldDB" id="A0A2J6RWG7"/>
<protein>
    <recommendedName>
        <fullName evidence="8">Cora-domain-containing protein</fullName>
    </recommendedName>
</protein>
<proteinExistence type="predicted"/>
<dbReference type="InterPro" id="IPR002523">
    <property type="entry name" value="MgTranspt_CorA/ZnTranspt_ZntB"/>
</dbReference>
<evidence type="ECO:0000313" key="7">
    <source>
        <dbReference type="Proteomes" id="UP000235786"/>
    </source>
</evidence>
<keyword evidence="3 5" id="KW-1133">Transmembrane helix</keyword>
<dbReference type="GO" id="GO:0015087">
    <property type="term" value="F:cobalt ion transmembrane transporter activity"/>
    <property type="evidence" value="ECO:0007669"/>
    <property type="project" value="TreeGrafter"/>
</dbReference>
<dbReference type="GO" id="GO:0015095">
    <property type="term" value="F:magnesium ion transmembrane transporter activity"/>
    <property type="evidence" value="ECO:0007669"/>
    <property type="project" value="TreeGrafter"/>
</dbReference>
<comment type="subcellular location">
    <subcellularLocation>
        <location evidence="1">Cell membrane</location>
        <topology evidence="1">Multi-pass membrane protein</topology>
    </subcellularLocation>
</comment>
<gene>
    <name evidence="6" type="ORF">L207DRAFT_581505</name>
</gene>
<accession>A0A2J6RWG7</accession>
<evidence type="ECO:0000256" key="5">
    <source>
        <dbReference type="SAM" id="Phobius"/>
    </source>
</evidence>
<dbReference type="PANTHER" id="PTHR46494:SF1">
    <property type="entry name" value="CORA FAMILY METAL ION TRANSPORTER (EUROFUNG)"/>
    <property type="match status" value="1"/>
</dbReference>
<dbReference type="Gene3D" id="1.20.58.340">
    <property type="entry name" value="Magnesium transport protein CorA, transmembrane region"/>
    <property type="match status" value="1"/>
</dbReference>
<organism evidence="6 7">
    <name type="scientific">Hyaloscypha variabilis (strain UAMH 11265 / GT02V1 / F)</name>
    <name type="common">Meliniomyces variabilis</name>
    <dbReference type="NCBI Taxonomy" id="1149755"/>
    <lineage>
        <taxon>Eukaryota</taxon>
        <taxon>Fungi</taxon>
        <taxon>Dikarya</taxon>
        <taxon>Ascomycota</taxon>
        <taxon>Pezizomycotina</taxon>
        <taxon>Leotiomycetes</taxon>
        <taxon>Helotiales</taxon>
        <taxon>Hyaloscyphaceae</taxon>
        <taxon>Hyaloscypha</taxon>
        <taxon>Hyaloscypha variabilis</taxon>
    </lineage>
</organism>
<dbReference type="Proteomes" id="UP000235786">
    <property type="component" value="Unassembled WGS sequence"/>
</dbReference>
<evidence type="ECO:0000256" key="4">
    <source>
        <dbReference type="ARBA" id="ARBA00023136"/>
    </source>
</evidence>
<dbReference type="OrthoDB" id="1046782at2759"/>
<dbReference type="EMBL" id="KZ613943">
    <property type="protein sequence ID" value="PMD42856.1"/>
    <property type="molecule type" value="Genomic_DNA"/>
</dbReference>
<dbReference type="GO" id="GO:0000287">
    <property type="term" value="F:magnesium ion binding"/>
    <property type="evidence" value="ECO:0007669"/>
    <property type="project" value="TreeGrafter"/>
</dbReference>
<dbReference type="Pfam" id="PF01544">
    <property type="entry name" value="CorA"/>
    <property type="match status" value="1"/>
</dbReference>
<evidence type="ECO:0000256" key="3">
    <source>
        <dbReference type="ARBA" id="ARBA00022989"/>
    </source>
</evidence>
<evidence type="ECO:0000256" key="1">
    <source>
        <dbReference type="ARBA" id="ARBA00004651"/>
    </source>
</evidence>
<dbReference type="InterPro" id="IPR045863">
    <property type="entry name" value="CorA_TM1_TM2"/>
</dbReference>
<keyword evidence="7" id="KW-1185">Reference proteome</keyword>
<evidence type="ECO:0000313" key="6">
    <source>
        <dbReference type="EMBL" id="PMD42856.1"/>
    </source>
</evidence>
<keyword evidence="4 5" id="KW-0472">Membrane</keyword>
<feature type="transmembrane region" description="Helical" evidence="5">
    <location>
        <begin position="314"/>
        <end position="333"/>
    </location>
</feature>
<reference evidence="6 7" key="1">
    <citation type="submission" date="2016-04" db="EMBL/GenBank/DDBJ databases">
        <title>A degradative enzymes factory behind the ericoid mycorrhizal symbiosis.</title>
        <authorList>
            <consortium name="DOE Joint Genome Institute"/>
            <person name="Martino E."/>
            <person name="Morin E."/>
            <person name="Grelet G."/>
            <person name="Kuo A."/>
            <person name="Kohler A."/>
            <person name="Daghino S."/>
            <person name="Barry K."/>
            <person name="Choi C."/>
            <person name="Cichocki N."/>
            <person name="Clum A."/>
            <person name="Copeland A."/>
            <person name="Hainaut M."/>
            <person name="Haridas S."/>
            <person name="Labutti K."/>
            <person name="Lindquist E."/>
            <person name="Lipzen A."/>
            <person name="Khouja H.-R."/>
            <person name="Murat C."/>
            <person name="Ohm R."/>
            <person name="Olson A."/>
            <person name="Spatafora J."/>
            <person name="Veneault-Fourrey C."/>
            <person name="Henrissat B."/>
            <person name="Grigoriev I."/>
            <person name="Martin F."/>
            <person name="Perotto S."/>
        </authorList>
    </citation>
    <scope>NUCLEOTIDE SEQUENCE [LARGE SCALE GENOMIC DNA]</scope>
    <source>
        <strain evidence="6 7">F</strain>
    </source>
</reference>
<dbReference type="STRING" id="1149755.A0A2J6RWG7"/>
<dbReference type="PANTHER" id="PTHR46494">
    <property type="entry name" value="CORA FAMILY METAL ION TRANSPORTER (EUROFUNG)"/>
    <property type="match status" value="1"/>
</dbReference>
<evidence type="ECO:0008006" key="8">
    <source>
        <dbReference type="Google" id="ProtNLM"/>
    </source>
</evidence>